<sequence>MTQLCKGGNAMLLAYDTLAALKHLNYYPSATMWTSHFIRVYGALDRGLCQGSFVVSVK</sequence>
<name>A0A7D5V0Y6_9HYPO</name>
<dbReference type="GeneID" id="90967979"/>
<gene>
    <name evidence="1" type="ORF">G6M90_00g075240</name>
</gene>
<dbReference type="RefSeq" id="XP_065987095.1">
    <property type="nucleotide sequence ID" value="XM_066131041.1"/>
</dbReference>
<dbReference type="EMBL" id="CP058935">
    <property type="protein sequence ID" value="QLI70799.1"/>
    <property type="molecule type" value="Genomic_DNA"/>
</dbReference>
<protein>
    <submittedName>
        <fullName evidence="1">Uncharacterized protein</fullName>
    </submittedName>
</protein>
<dbReference type="AlphaFoldDB" id="A0A7D5V0Y6"/>
<accession>A0A7D5V0Y6</accession>
<dbReference type="Proteomes" id="UP000510686">
    <property type="component" value="Chromosome 4"/>
</dbReference>
<organism evidence="1 2">
    <name type="scientific">Metarhizium brunneum</name>
    <dbReference type="NCBI Taxonomy" id="500148"/>
    <lineage>
        <taxon>Eukaryota</taxon>
        <taxon>Fungi</taxon>
        <taxon>Dikarya</taxon>
        <taxon>Ascomycota</taxon>
        <taxon>Pezizomycotina</taxon>
        <taxon>Sordariomycetes</taxon>
        <taxon>Hypocreomycetidae</taxon>
        <taxon>Hypocreales</taxon>
        <taxon>Clavicipitaceae</taxon>
        <taxon>Metarhizium</taxon>
    </lineage>
</organism>
<reference evidence="1 2" key="1">
    <citation type="submission" date="2020-07" db="EMBL/GenBank/DDBJ databases">
        <title>Telomere length de novo assembly of all 7 chromosomes of the fungus, Metarhizium brunneum, using a novel assembly pipeline.</title>
        <authorList>
            <person name="Saud z."/>
            <person name="Kortsinoglou A."/>
            <person name="Kouvelis V.N."/>
            <person name="Butt T.M."/>
        </authorList>
    </citation>
    <scope>NUCLEOTIDE SEQUENCE [LARGE SCALE GENOMIC DNA]</scope>
    <source>
        <strain evidence="1 2">4556</strain>
    </source>
</reference>
<keyword evidence="2" id="KW-1185">Reference proteome</keyword>
<proteinExistence type="predicted"/>
<dbReference type="KEGG" id="mbrn:90967979"/>
<evidence type="ECO:0000313" key="2">
    <source>
        <dbReference type="Proteomes" id="UP000510686"/>
    </source>
</evidence>
<evidence type="ECO:0000313" key="1">
    <source>
        <dbReference type="EMBL" id="QLI70799.1"/>
    </source>
</evidence>